<name>A0A1F5AEL6_9BACT</name>
<protein>
    <submittedName>
        <fullName evidence="1">Uncharacterized protein</fullName>
    </submittedName>
</protein>
<sequence length="60" mass="6765">MKALYNKGFKRISRGLLVRANFALTDTLPLKNSTFLAKIPSSQNLKVVIYKGLRISGRQK</sequence>
<dbReference type="EMBL" id="MEYH01000022">
    <property type="protein sequence ID" value="OGD16933.1"/>
    <property type="molecule type" value="Genomic_DNA"/>
</dbReference>
<evidence type="ECO:0000313" key="2">
    <source>
        <dbReference type="Proteomes" id="UP000177701"/>
    </source>
</evidence>
<dbReference type="STRING" id="1797291.A2V47_05920"/>
<reference evidence="1 2" key="1">
    <citation type="journal article" date="2016" name="Nat. Commun.">
        <title>Thousands of microbial genomes shed light on interconnected biogeochemical processes in an aquifer system.</title>
        <authorList>
            <person name="Anantharaman K."/>
            <person name="Brown C.T."/>
            <person name="Hug L.A."/>
            <person name="Sharon I."/>
            <person name="Castelle C.J."/>
            <person name="Probst A.J."/>
            <person name="Thomas B.C."/>
            <person name="Singh A."/>
            <person name="Wilkins M.J."/>
            <person name="Karaoz U."/>
            <person name="Brodie E.L."/>
            <person name="Williams K.H."/>
            <person name="Hubbard S.S."/>
            <person name="Banfield J.F."/>
        </authorList>
    </citation>
    <scope>NUCLEOTIDE SEQUENCE [LARGE SCALE GENOMIC DNA]</scope>
</reference>
<gene>
    <name evidence="1" type="ORF">A2V47_05920</name>
</gene>
<comment type="caution">
    <text evidence="1">The sequence shown here is derived from an EMBL/GenBank/DDBJ whole genome shotgun (WGS) entry which is preliminary data.</text>
</comment>
<organism evidence="1 2">
    <name type="scientific">Candidatus Sediminicultor quintus</name>
    <dbReference type="NCBI Taxonomy" id="1797291"/>
    <lineage>
        <taxon>Bacteria</taxon>
        <taxon>Pseudomonadati</taxon>
        <taxon>Atribacterota</taxon>
        <taxon>Candidatus Phoenicimicrobiia</taxon>
        <taxon>Candidatus Pheonicimicrobiales</taxon>
        <taxon>Candidatus Phoenicimicrobiaceae</taxon>
        <taxon>Candidatus Sediminicultor</taxon>
    </lineage>
</organism>
<dbReference type="AlphaFoldDB" id="A0A1F5AEL6"/>
<dbReference type="Proteomes" id="UP000177701">
    <property type="component" value="Unassembled WGS sequence"/>
</dbReference>
<accession>A0A1F5AEL6</accession>
<proteinExistence type="predicted"/>
<evidence type="ECO:0000313" key="1">
    <source>
        <dbReference type="EMBL" id="OGD16933.1"/>
    </source>
</evidence>